<dbReference type="InterPro" id="IPR036543">
    <property type="entry name" value="Guanylate-bd_C_sf"/>
</dbReference>
<dbReference type="AlphaFoldDB" id="T1JQI8"/>
<dbReference type="Gene3D" id="1.20.58.420">
    <property type="entry name" value="AHSP"/>
    <property type="match status" value="1"/>
</dbReference>
<dbReference type="GO" id="GO:0005525">
    <property type="term" value="F:GTP binding"/>
    <property type="evidence" value="ECO:0007669"/>
    <property type="project" value="InterPro"/>
</dbReference>
<reference evidence="2" key="1">
    <citation type="submission" date="2011-08" db="EMBL/GenBank/DDBJ databases">
        <authorList>
            <person name="Rombauts S."/>
        </authorList>
    </citation>
    <scope>NUCLEOTIDE SEQUENCE</scope>
    <source>
        <strain evidence="2">London</strain>
    </source>
</reference>
<dbReference type="Proteomes" id="UP000015104">
    <property type="component" value="Unassembled WGS sequence"/>
</dbReference>
<name>T1JQI8_TETUR</name>
<keyword evidence="2" id="KW-1185">Reference proteome</keyword>
<proteinExistence type="predicted"/>
<protein>
    <submittedName>
        <fullName evidence="1">Uncharacterized protein</fullName>
    </submittedName>
</protein>
<evidence type="ECO:0000313" key="1">
    <source>
        <dbReference type="EnsemblMetazoa" id="tetur01g03360.1"/>
    </source>
</evidence>
<dbReference type="EnsemblMetazoa" id="tetur01g03360.1">
    <property type="protein sequence ID" value="tetur01g03360.1"/>
    <property type="gene ID" value="tetur01g03360"/>
</dbReference>
<dbReference type="EMBL" id="CAEY01000437">
    <property type="status" value="NOT_ANNOTATED_CDS"/>
    <property type="molecule type" value="Genomic_DNA"/>
</dbReference>
<organism evidence="1 2">
    <name type="scientific">Tetranychus urticae</name>
    <name type="common">Two-spotted spider mite</name>
    <dbReference type="NCBI Taxonomy" id="32264"/>
    <lineage>
        <taxon>Eukaryota</taxon>
        <taxon>Metazoa</taxon>
        <taxon>Ecdysozoa</taxon>
        <taxon>Arthropoda</taxon>
        <taxon>Chelicerata</taxon>
        <taxon>Arachnida</taxon>
        <taxon>Acari</taxon>
        <taxon>Acariformes</taxon>
        <taxon>Trombidiformes</taxon>
        <taxon>Prostigmata</taxon>
        <taxon>Eleutherengona</taxon>
        <taxon>Raphignathae</taxon>
        <taxon>Tetranychoidea</taxon>
        <taxon>Tetranychidae</taxon>
        <taxon>Tetranychus</taxon>
    </lineage>
</organism>
<sequence length="113" mass="13576">MYNEDVIQEAVQVYEERMNDLMTENGDIGSVYELRRKHSTAKFEAVDHFIKNCRFEVNPWRLEKELREKFDKLVDTVKKHRKNRKNNMFSDNKSINNIWSSICHKPSEIANQQ</sequence>
<dbReference type="SUPFAM" id="SSF48340">
    <property type="entry name" value="Interferon-induced guanylate-binding protein 1 (GBP1), C-terminal domain"/>
    <property type="match status" value="1"/>
</dbReference>
<reference evidence="1" key="2">
    <citation type="submission" date="2015-06" db="UniProtKB">
        <authorList>
            <consortium name="EnsemblMetazoa"/>
        </authorList>
    </citation>
    <scope>IDENTIFICATION</scope>
</reference>
<evidence type="ECO:0000313" key="2">
    <source>
        <dbReference type="Proteomes" id="UP000015104"/>
    </source>
</evidence>
<dbReference type="GO" id="GO:0003924">
    <property type="term" value="F:GTPase activity"/>
    <property type="evidence" value="ECO:0007669"/>
    <property type="project" value="InterPro"/>
</dbReference>
<accession>T1JQI8</accession>
<dbReference type="HOGENOM" id="CLU_2136619_0_0_1"/>